<evidence type="ECO:0000256" key="9">
    <source>
        <dbReference type="SAM" id="Coils"/>
    </source>
</evidence>
<dbReference type="GO" id="GO:0006298">
    <property type="term" value="P:mismatch repair"/>
    <property type="evidence" value="ECO:0007669"/>
    <property type="project" value="InterPro"/>
</dbReference>
<dbReference type="GO" id="GO:0030983">
    <property type="term" value="F:mismatched DNA binding"/>
    <property type="evidence" value="ECO:0007669"/>
    <property type="project" value="InterPro"/>
</dbReference>
<protein>
    <recommendedName>
        <fullName evidence="10">DNA mismatch repair proteins mutS family domain-containing protein</fullName>
    </recommendedName>
</protein>
<keyword evidence="8" id="KW-0539">Nucleus</keyword>
<evidence type="ECO:0000256" key="6">
    <source>
        <dbReference type="ARBA" id="ARBA00023125"/>
    </source>
</evidence>
<dbReference type="PANTHER" id="PTHR11361:SF35">
    <property type="entry name" value="DNA MISMATCH REPAIR PROTEIN MSH2"/>
    <property type="match status" value="1"/>
</dbReference>
<keyword evidence="5" id="KW-0067">ATP-binding</keyword>
<dbReference type="PROSITE" id="PS00486">
    <property type="entry name" value="DNA_MISMATCH_REPAIR_2"/>
    <property type="match status" value="1"/>
</dbReference>
<dbReference type="PIRSF" id="PIRSF005813">
    <property type="entry name" value="MSH2"/>
    <property type="match status" value="1"/>
</dbReference>
<dbReference type="InterPro" id="IPR011184">
    <property type="entry name" value="DNA_mismatch_repair_Msh2"/>
</dbReference>
<dbReference type="Gene3D" id="3.40.1170.10">
    <property type="entry name" value="DNA repair protein MutS, domain I"/>
    <property type="match status" value="1"/>
</dbReference>
<dbReference type="InterPro" id="IPR007696">
    <property type="entry name" value="DNA_mismatch_repair_MutS_core"/>
</dbReference>
<feature type="coiled-coil region" evidence="9">
    <location>
        <begin position="390"/>
        <end position="452"/>
    </location>
</feature>
<organism evidence="11 12">
    <name type="scientific">Aphidius gifuensis</name>
    <name type="common">Parasitoid wasp</name>
    <dbReference type="NCBI Taxonomy" id="684658"/>
    <lineage>
        <taxon>Eukaryota</taxon>
        <taxon>Metazoa</taxon>
        <taxon>Ecdysozoa</taxon>
        <taxon>Arthropoda</taxon>
        <taxon>Hexapoda</taxon>
        <taxon>Insecta</taxon>
        <taxon>Pterygota</taxon>
        <taxon>Neoptera</taxon>
        <taxon>Endopterygota</taxon>
        <taxon>Hymenoptera</taxon>
        <taxon>Apocrita</taxon>
        <taxon>Ichneumonoidea</taxon>
        <taxon>Braconidae</taxon>
        <taxon>Aphidiinae</taxon>
        <taxon>Aphidius</taxon>
    </lineage>
</organism>
<reference evidence="11 12" key="1">
    <citation type="submission" date="2020-08" db="EMBL/GenBank/DDBJ databases">
        <title>Aphidius gifuensis genome sequencing and assembly.</title>
        <authorList>
            <person name="Du Z."/>
        </authorList>
    </citation>
    <scope>NUCLEOTIDE SEQUENCE [LARGE SCALE GENOMIC DNA]</scope>
    <source>
        <strain evidence="11">YNYX2018</strain>
        <tissue evidence="11">Adults</tissue>
    </source>
</reference>
<keyword evidence="9" id="KW-0175">Coiled coil</keyword>
<dbReference type="PANTHER" id="PTHR11361">
    <property type="entry name" value="DNA MISMATCH REPAIR PROTEIN MUTS FAMILY MEMBER"/>
    <property type="match status" value="1"/>
</dbReference>
<keyword evidence="12" id="KW-1185">Reference proteome</keyword>
<dbReference type="InterPro" id="IPR016151">
    <property type="entry name" value="DNA_mismatch_repair_MutS_N"/>
</dbReference>
<dbReference type="GO" id="GO:0005524">
    <property type="term" value="F:ATP binding"/>
    <property type="evidence" value="ECO:0007669"/>
    <property type="project" value="UniProtKB-KW"/>
</dbReference>
<dbReference type="InterPro" id="IPR045076">
    <property type="entry name" value="MutS"/>
</dbReference>
<dbReference type="Gene3D" id="1.10.1420.10">
    <property type="match status" value="2"/>
</dbReference>
<keyword evidence="6" id="KW-0238">DNA-binding</keyword>
<dbReference type="SUPFAM" id="SSF52540">
    <property type="entry name" value="P-loop containing nucleoside triphosphate hydrolases"/>
    <property type="match status" value="1"/>
</dbReference>
<evidence type="ECO:0000256" key="8">
    <source>
        <dbReference type="ARBA" id="ARBA00023242"/>
    </source>
</evidence>
<evidence type="ECO:0000256" key="5">
    <source>
        <dbReference type="ARBA" id="ARBA00022840"/>
    </source>
</evidence>
<name>A0A834XLY7_APHGI</name>
<keyword evidence="7" id="KW-0234">DNA repair</keyword>
<dbReference type="GO" id="GO:0043570">
    <property type="term" value="P:maintenance of DNA repeat elements"/>
    <property type="evidence" value="ECO:0007669"/>
    <property type="project" value="UniProtKB-ARBA"/>
</dbReference>
<evidence type="ECO:0000256" key="7">
    <source>
        <dbReference type="ARBA" id="ARBA00023204"/>
    </source>
</evidence>
<dbReference type="Gene3D" id="3.40.50.300">
    <property type="entry name" value="P-loop containing nucleotide triphosphate hydrolases"/>
    <property type="match status" value="1"/>
</dbReference>
<comment type="similarity">
    <text evidence="2">Belongs to the DNA mismatch repair MutS family.</text>
</comment>
<gene>
    <name evidence="11" type="ORF">HCN44_008342</name>
</gene>
<evidence type="ECO:0000256" key="4">
    <source>
        <dbReference type="ARBA" id="ARBA00022763"/>
    </source>
</evidence>
<dbReference type="OrthoDB" id="295033at2759"/>
<dbReference type="GO" id="GO:0140664">
    <property type="term" value="F:ATP-dependent DNA damage sensor activity"/>
    <property type="evidence" value="ECO:0007669"/>
    <property type="project" value="InterPro"/>
</dbReference>
<dbReference type="InterPro" id="IPR036678">
    <property type="entry name" value="MutS_con_dom_sf"/>
</dbReference>
<dbReference type="Pfam" id="PF05188">
    <property type="entry name" value="MutS_II"/>
    <property type="match status" value="1"/>
</dbReference>
<evidence type="ECO:0000313" key="12">
    <source>
        <dbReference type="Proteomes" id="UP000639338"/>
    </source>
</evidence>
<feature type="domain" description="DNA mismatch repair proteins mutS family" evidence="10">
    <location>
        <begin position="693"/>
        <end position="709"/>
    </location>
</feature>
<dbReference type="SUPFAM" id="SSF48334">
    <property type="entry name" value="DNA repair protein MutS, domain III"/>
    <property type="match status" value="1"/>
</dbReference>
<dbReference type="SMART" id="SM00534">
    <property type="entry name" value="MUTSac"/>
    <property type="match status" value="1"/>
</dbReference>
<dbReference type="SMART" id="SM00533">
    <property type="entry name" value="MUTSd"/>
    <property type="match status" value="1"/>
</dbReference>
<dbReference type="AlphaFoldDB" id="A0A834XLY7"/>
<keyword evidence="3" id="KW-0547">Nucleotide-binding</keyword>
<dbReference type="InterPro" id="IPR007861">
    <property type="entry name" value="DNA_mismatch_repair_MutS_clamp"/>
</dbReference>
<dbReference type="EMBL" id="JACMRX010000005">
    <property type="protein sequence ID" value="KAF7989668.1"/>
    <property type="molecule type" value="Genomic_DNA"/>
</dbReference>
<keyword evidence="4" id="KW-0227">DNA damage</keyword>
<dbReference type="FunFam" id="3.40.50.300:FF:001115">
    <property type="entry name" value="DNA mismatch repair protein MSH2"/>
    <property type="match status" value="1"/>
</dbReference>
<dbReference type="InterPro" id="IPR007860">
    <property type="entry name" value="DNA_mmatch_repair_MutS_con_dom"/>
</dbReference>
<proteinExistence type="inferred from homology"/>
<dbReference type="FunFam" id="3.30.420.110:FF:000002">
    <property type="entry name" value="DNA mismatch repair protein"/>
    <property type="match status" value="1"/>
</dbReference>
<dbReference type="InterPro" id="IPR000432">
    <property type="entry name" value="DNA_mismatch_repair_MutS_C"/>
</dbReference>
<dbReference type="Pfam" id="PF05190">
    <property type="entry name" value="MutS_IV"/>
    <property type="match status" value="1"/>
</dbReference>
<sequence>MKSDSTVRFFNRVDYYSCHGSDGLFAAREVFKSTSACKQLGLLLVKRYRVEVYVNKGTNRNQQWSLEFKGSPGNLSQFEDILFVNSDIGIGTSIIAVKLGSEGKSRLVGVSCVDPLTTVISVCEFLDDESYSDLEALVVTTSPKECLLLSAEGNKEFQNIKDVMERNNVLVTLRKKNDFSTDSLIQDLNSLLKFKKGQQENSQALPETSLDHAMSSTAALIKYLDLTSDAANINQYRIKQLERSRYLKLDGAAIKALNIDPPPGLQSVVSGGSTTSIQGLLDKCRTPLGHRLVSQWVRQPLKDLALIKERHDIVEQLVNNNDLRKVLSEDHLRRVPDLEQLAKKVARKNGSLQDCYKIYMCLMHIPIILETLSSSDDNTAAMKTLIIEPLKELISDLEKFQEMVEQTIDLESSDSGEFLVKPEFNEDLKDMKETMENLKNKMEKEIKKVGDDLNFDVGKTIKLDSTLEQGYFFRVTLKEEVNLRNNKKYEIFETHKSGVKFRSYRMTEINTDYLSTRNKYEEEQKSVVIEILQIAASYSNLIKSVASTIAILDVLTAFAIAAVNSTNIFVRPNMVSSEEGILNIKQARHPCLDTQPDVHYIANDCAFKRDESQFFIITGPNMGGKSTYMKSVGVVALMAHIGSFVPCEEATISLLDCILARVGADDSQEKGVSTFMIEMVETATILKTATSNSLVIIDELGRGTSTYDGRGIAWSIAEYLAKEIKPYCLFATHFHEIARLAEDVPTVKNYHVSAIVEKDDIIFLYTVKPGICDQSFGIHVAKMVNFPSDIIKFAEKKQAELEDGENISFKGYKNAEEKRKIVAEGEKLIAKFVTKCKELDESLSEKELLDKITSYKNETIASGNPYIAALLAEA</sequence>
<dbReference type="InterPro" id="IPR027417">
    <property type="entry name" value="P-loop_NTPase"/>
</dbReference>
<evidence type="ECO:0000313" key="11">
    <source>
        <dbReference type="EMBL" id="KAF7989668.1"/>
    </source>
</evidence>
<dbReference type="NCBIfam" id="NF003810">
    <property type="entry name" value="PRK05399.1"/>
    <property type="match status" value="1"/>
</dbReference>
<dbReference type="GO" id="GO:0006312">
    <property type="term" value="P:mitotic recombination"/>
    <property type="evidence" value="ECO:0007669"/>
    <property type="project" value="TreeGrafter"/>
</dbReference>
<dbReference type="Gene3D" id="3.30.420.110">
    <property type="entry name" value="MutS, connector domain"/>
    <property type="match status" value="1"/>
</dbReference>
<dbReference type="GO" id="GO:0032301">
    <property type="term" value="C:MutSalpha complex"/>
    <property type="evidence" value="ECO:0007669"/>
    <property type="project" value="TreeGrafter"/>
</dbReference>
<dbReference type="Pfam" id="PF05192">
    <property type="entry name" value="MutS_III"/>
    <property type="match status" value="1"/>
</dbReference>
<evidence type="ECO:0000256" key="2">
    <source>
        <dbReference type="ARBA" id="ARBA00006271"/>
    </source>
</evidence>
<accession>A0A834XLY7</accession>
<comment type="subcellular location">
    <subcellularLocation>
        <location evidence="1">Nucleus</location>
    </subcellularLocation>
</comment>
<dbReference type="InterPro" id="IPR036187">
    <property type="entry name" value="DNA_mismatch_repair_MutS_sf"/>
</dbReference>
<evidence type="ECO:0000256" key="1">
    <source>
        <dbReference type="ARBA" id="ARBA00004123"/>
    </source>
</evidence>
<evidence type="ECO:0000256" key="3">
    <source>
        <dbReference type="ARBA" id="ARBA00022741"/>
    </source>
</evidence>
<dbReference type="Proteomes" id="UP000639338">
    <property type="component" value="Unassembled WGS sequence"/>
</dbReference>
<comment type="caution">
    <text evidence="11">The sequence shown here is derived from an EMBL/GenBank/DDBJ whole genome shotgun (WGS) entry which is preliminary data.</text>
</comment>
<evidence type="ECO:0000259" key="10">
    <source>
        <dbReference type="PROSITE" id="PS00486"/>
    </source>
</evidence>
<dbReference type="Pfam" id="PF00488">
    <property type="entry name" value="MutS_V"/>
    <property type="match status" value="1"/>
</dbReference>